<proteinExistence type="predicted"/>
<reference evidence="1" key="1">
    <citation type="submission" date="2009-01" db="EMBL/GenBank/DDBJ databases">
        <title>Complete sequence of plasmid1 of Arthrobacter chlorophenolicus A6.</title>
        <authorList>
            <consortium name="US DOE Joint Genome Institute"/>
            <person name="Lucas S."/>
            <person name="Copeland A."/>
            <person name="Lapidus A."/>
            <person name="Glavina del Rio T."/>
            <person name="Tice H."/>
            <person name="Bruce D."/>
            <person name="Goodwin L."/>
            <person name="Pitluck S."/>
            <person name="Goltsman E."/>
            <person name="Clum A."/>
            <person name="Larimer F."/>
            <person name="Land M."/>
            <person name="Hauser L."/>
            <person name="Kyrpides N."/>
            <person name="Mikhailova N."/>
            <person name="Jansson J."/>
            <person name="Richardson P."/>
        </authorList>
    </citation>
    <scope>NUCLEOTIDE SEQUENCE [LARGE SCALE GENOMIC DNA]</scope>
    <source>
        <strain evidence="1">A6</strain>
        <plasmid evidence="1">pACHL01</plasmid>
    </source>
</reference>
<dbReference type="EMBL" id="CP001342">
    <property type="protein sequence ID" value="ACL42246.1"/>
    <property type="molecule type" value="Genomic_DNA"/>
</dbReference>
<dbReference type="Proteomes" id="UP000002505">
    <property type="component" value="Plasmid pACHL01"/>
</dbReference>
<gene>
    <name evidence="1" type="ordered locus">Achl_4295</name>
</gene>
<keyword evidence="2" id="KW-1185">Reference proteome</keyword>
<dbReference type="RefSeq" id="WP_012623263.1">
    <property type="nucleotide sequence ID" value="NC_011879.1"/>
</dbReference>
<name>B8HIJ9_PSECP</name>
<dbReference type="KEGG" id="ach:Achl_4295"/>
<accession>B8HIJ9</accession>
<keyword evidence="1" id="KW-0614">Plasmid</keyword>
<evidence type="ECO:0000313" key="2">
    <source>
        <dbReference type="Proteomes" id="UP000002505"/>
    </source>
</evidence>
<evidence type="ECO:0000313" key="1">
    <source>
        <dbReference type="EMBL" id="ACL42246.1"/>
    </source>
</evidence>
<dbReference type="AlphaFoldDB" id="B8HIJ9"/>
<organism evidence="1 2">
    <name type="scientific">Pseudarthrobacter chlorophenolicus (strain ATCC 700700 / DSM 12829 / CIP 107037 / JCM 12360 / KCTC 9906 / NCIMB 13794 / A6)</name>
    <name type="common">Arthrobacter chlorophenolicus</name>
    <dbReference type="NCBI Taxonomy" id="452863"/>
    <lineage>
        <taxon>Bacteria</taxon>
        <taxon>Bacillati</taxon>
        <taxon>Actinomycetota</taxon>
        <taxon>Actinomycetes</taxon>
        <taxon>Micrococcales</taxon>
        <taxon>Micrococcaceae</taxon>
        <taxon>Pseudarthrobacter</taxon>
    </lineage>
</organism>
<dbReference type="HOGENOM" id="CLU_1881460_0_0_11"/>
<geneLocation type="plasmid" evidence="1 2">
    <name>pACHL01</name>
</geneLocation>
<sequence>MAALTQLDVECLEFQTGFLSGLVLGSWGEPELLHQYAGRYADVLAVLGRTKESDYYATIASGSCTLVGRAAKVAWAKRPLRRRLSSGTAARQQWQSAFTDSLFMEADDQLRLILDETTAFRAQIAHDFEPILPAR</sequence>
<protein>
    <submittedName>
        <fullName evidence="1">Uncharacterized protein</fullName>
    </submittedName>
</protein>